<dbReference type="Proteomes" id="UP000315145">
    <property type="component" value="Unassembled WGS sequence"/>
</dbReference>
<dbReference type="OrthoDB" id="1451945at2"/>
<feature type="transmembrane region" description="Helical" evidence="6">
    <location>
        <begin position="74"/>
        <end position="95"/>
    </location>
</feature>
<evidence type="ECO:0000256" key="3">
    <source>
        <dbReference type="ARBA" id="ARBA00022692"/>
    </source>
</evidence>
<evidence type="ECO:0000313" key="10">
    <source>
        <dbReference type="Proteomes" id="UP000322315"/>
    </source>
</evidence>
<dbReference type="GO" id="GO:0015171">
    <property type="term" value="F:amino acid transmembrane transporter activity"/>
    <property type="evidence" value="ECO:0007669"/>
    <property type="project" value="TreeGrafter"/>
</dbReference>
<dbReference type="Pfam" id="PF01810">
    <property type="entry name" value="LysE"/>
    <property type="match status" value="1"/>
</dbReference>
<evidence type="ECO:0000313" key="8">
    <source>
        <dbReference type="EMBL" id="TSJ74586.1"/>
    </source>
</evidence>
<evidence type="ECO:0000256" key="6">
    <source>
        <dbReference type="SAM" id="Phobius"/>
    </source>
</evidence>
<dbReference type="PANTHER" id="PTHR30086:SF20">
    <property type="entry name" value="ARGININE EXPORTER PROTEIN ARGO-RELATED"/>
    <property type="match status" value="1"/>
</dbReference>
<evidence type="ECO:0000256" key="1">
    <source>
        <dbReference type="ARBA" id="ARBA00004651"/>
    </source>
</evidence>
<accession>A0A5M7B400</accession>
<evidence type="ECO:0000313" key="7">
    <source>
        <dbReference type="EMBL" id="KAA5824109.1"/>
    </source>
</evidence>
<evidence type="ECO:0000313" key="9">
    <source>
        <dbReference type="Proteomes" id="UP000315145"/>
    </source>
</evidence>
<organism evidence="7 10">
    <name type="scientific">Algibacter amylolyticus</name>
    <dbReference type="NCBI Taxonomy" id="1608400"/>
    <lineage>
        <taxon>Bacteria</taxon>
        <taxon>Pseudomonadati</taxon>
        <taxon>Bacteroidota</taxon>
        <taxon>Flavobacteriia</taxon>
        <taxon>Flavobacteriales</taxon>
        <taxon>Flavobacteriaceae</taxon>
        <taxon>Algibacter</taxon>
    </lineage>
</organism>
<comment type="caution">
    <text evidence="7">The sequence shown here is derived from an EMBL/GenBank/DDBJ whole genome shotgun (WGS) entry which is preliminary data.</text>
</comment>
<dbReference type="PANTHER" id="PTHR30086">
    <property type="entry name" value="ARGININE EXPORTER PROTEIN ARGO"/>
    <property type="match status" value="1"/>
</dbReference>
<dbReference type="GO" id="GO:0005886">
    <property type="term" value="C:plasma membrane"/>
    <property type="evidence" value="ECO:0007669"/>
    <property type="project" value="UniProtKB-SubCell"/>
</dbReference>
<feature type="transmembrane region" description="Helical" evidence="6">
    <location>
        <begin position="187"/>
        <end position="207"/>
    </location>
</feature>
<evidence type="ECO:0000256" key="5">
    <source>
        <dbReference type="ARBA" id="ARBA00023136"/>
    </source>
</evidence>
<dbReference type="Proteomes" id="UP000322315">
    <property type="component" value="Unassembled WGS sequence"/>
</dbReference>
<dbReference type="EMBL" id="VWRS01000007">
    <property type="protein sequence ID" value="KAA5824109.1"/>
    <property type="molecule type" value="Genomic_DNA"/>
</dbReference>
<name>A0A5M7B400_9FLAO</name>
<evidence type="ECO:0000256" key="4">
    <source>
        <dbReference type="ARBA" id="ARBA00022989"/>
    </source>
</evidence>
<feature type="transmembrane region" description="Helical" evidence="6">
    <location>
        <begin position="41"/>
        <end position="62"/>
    </location>
</feature>
<dbReference type="EMBL" id="VMBF01000007">
    <property type="protein sequence ID" value="TSJ74586.1"/>
    <property type="molecule type" value="Genomic_DNA"/>
</dbReference>
<dbReference type="RefSeq" id="WP_144116695.1">
    <property type="nucleotide sequence ID" value="NZ_JACHGE010000010.1"/>
</dbReference>
<reference evidence="7 10" key="1">
    <citation type="journal article" date="2015" name="Int. J. Syst. Evol. Microbiol.">
        <title>Algibacter amylolyticus sp. nov., isolated from intertidal sediment.</title>
        <authorList>
            <person name="Zhang D.C."/>
            <person name="Wu J."/>
            <person name="Neuner K."/>
            <person name="Yao J."/>
            <person name="Margesin R."/>
        </authorList>
    </citation>
    <scope>NUCLEOTIDE SEQUENCE [LARGE SCALE GENOMIC DNA]</scope>
    <source>
        <strain evidence="7 10">RU-4-M-4</strain>
    </source>
</reference>
<dbReference type="InterPro" id="IPR001123">
    <property type="entry name" value="LeuE-type"/>
</dbReference>
<gene>
    <name evidence="7" type="ORF">F2B50_10870</name>
    <name evidence="8" type="ORF">FPF71_10870</name>
</gene>
<reference evidence="8 9" key="2">
    <citation type="submission" date="2019-07" db="EMBL/GenBank/DDBJ databases">
        <title>Algibacter marinivivus sp. nov., isolated from the surface of a marine red alga.</title>
        <authorList>
            <person name="Zhong X."/>
            <person name="Xu W."/>
            <person name="Zhang Y."/>
            <person name="Zhang Q."/>
            <person name="Du Z."/>
        </authorList>
    </citation>
    <scope>NUCLEOTIDE SEQUENCE [LARGE SCALE GENOMIC DNA]</scope>
    <source>
        <strain evidence="8 9">RU-4-M-4</strain>
    </source>
</reference>
<keyword evidence="2" id="KW-1003">Cell membrane</keyword>
<protein>
    <submittedName>
        <fullName evidence="7">Lysine transporter LysE</fullName>
    </submittedName>
</protein>
<keyword evidence="3 6" id="KW-0812">Transmembrane</keyword>
<sequence length="208" mass="23246">MVFFTCLFFGFIIASSGSITPSFLNLTVVKFSLKSGRKSAFYLIGGFATVLFFQANIGAYFSSILMKNSQYITLIQKIGTAILILLSINFFRLYFTSNKQVKKVKIEKSKAYMHGIGMSLLNTFAIPFYFTSISLLIGLGYFEYSLQNSFYFSIGSTIGSFTLYALYATVASKIEHKLTFIATKMDFILGCLTGVVGIGNLIYLIYFK</sequence>
<comment type="subcellular location">
    <subcellularLocation>
        <location evidence="1">Cell membrane</location>
        <topology evidence="1">Multi-pass membrane protein</topology>
    </subcellularLocation>
</comment>
<reference evidence="7" key="3">
    <citation type="submission" date="2019-09" db="EMBL/GenBank/DDBJ databases">
        <authorList>
            <person name="Zhang D.-C."/>
        </authorList>
    </citation>
    <scope>NUCLEOTIDE SEQUENCE</scope>
    <source>
        <strain evidence="7">RU-4-M-4</strain>
    </source>
</reference>
<keyword evidence="4 6" id="KW-1133">Transmembrane helix</keyword>
<feature type="transmembrane region" description="Helical" evidence="6">
    <location>
        <begin position="149"/>
        <end position="167"/>
    </location>
</feature>
<keyword evidence="5 6" id="KW-0472">Membrane</keyword>
<evidence type="ECO:0000256" key="2">
    <source>
        <dbReference type="ARBA" id="ARBA00022475"/>
    </source>
</evidence>
<feature type="transmembrane region" description="Helical" evidence="6">
    <location>
        <begin position="115"/>
        <end position="142"/>
    </location>
</feature>
<keyword evidence="9" id="KW-1185">Reference proteome</keyword>
<dbReference type="AlphaFoldDB" id="A0A5M7B400"/>
<proteinExistence type="predicted"/>